<dbReference type="Proteomes" id="UP001162802">
    <property type="component" value="Unassembled WGS sequence"/>
</dbReference>
<organism evidence="1 2">
    <name type="scientific">Novosphingobium mangrovi</name>
    <name type="common">ex Hu et al. 2023</name>
    <dbReference type="NCBI Taxonomy" id="2930094"/>
    <lineage>
        <taxon>Bacteria</taxon>
        <taxon>Pseudomonadati</taxon>
        <taxon>Pseudomonadota</taxon>
        <taxon>Alphaproteobacteria</taxon>
        <taxon>Sphingomonadales</taxon>
        <taxon>Sphingomonadaceae</taxon>
        <taxon>Novosphingobium</taxon>
    </lineage>
</organism>
<protein>
    <submittedName>
        <fullName evidence="1">VOC family protein</fullName>
    </submittedName>
</protein>
<evidence type="ECO:0000313" key="1">
    <source>
        <dbReference type="EMBL" id="MCJ1962363.1"/>
    </source>
</evidence>
<evidence type="ECO:0000313" key="2">
    <source>
        <dbReference type="Proteomes" id="UP001162802"/>
    </source>
</evidence>
<sequence length="155" mass="17517">MAQQDYYQFAYVTTDWRRALEELGAQHDIAAWMEMPEAEFDTGPGTKAVCHFALAFKGDLQFEVIEPVAGDCAVYRAGLPETGYAKRFHHLGRHFAQRADFDRQLEAAKARYARPVAAETMGGEYAYFDARAETGHFLEYFIFPPGSHLEGVPRS</sequence>
<gene>
    <name evidence="1" type="ORF">MTR65_16845</name>
</gene>
<reference evidence="1" key="1">
    <citation type="submission" date="2022-03" db="EMBL/GenBank/DDBJ databases">
        <title>Identification of a novel bacterium isolated from mangrove sediments.</title>
        <authorList>
            <person name="Pan X."/>
        </authorList>
    </citation>
    <scope>NUCLEOTIDE SEQUENCE</scope>
    <source>
        <strain evidence="1">B2637</strain>
    </source>
</reference>
<name>A0ABT0AGP9_9SPHN</name>
<keyword evidence="2" id="KW-1185">Reference proteome</keyword>
<dbReference type="InterPro" id="IPR029068">
    <property type="entry name" value="Glyas_Bleomycin-R_OHBP_Dase"/>
</dbReference>
<dbReference type="RefSeq" id="WP_243802256.1">
    <property type="nucleotide sequence ID" value="NZ_JALHAT010000039.1"/>
</dbReference>
<accession>A0ABT0AGP9</accession>
<proteinExistence type="predicted"/>
<dbReference type="Gene3D" id="3.10.180.10">
    <property type="entry name" value="2,3-Dihydroxybiphenyl 1,2-Dioxygenase, domain 1"/>
    <property type="match status" value="1"/>
</dbReference>
<dbReference type="EMBL" id="JALHAT010000039">
    <property type="protein sequence ID" value="MCJ1962363.1"/>
    <property type="molecule type" value="Genomic_DNA"/>
</dbReference>
<comment type="caution">
    <text evidence="1">The sequence shown here is derived from an EMBL/GenBank/DDBJ whole genome shotgun (WGS) entry which is preliminary data.</text>
</comment>